<gene>
    <name evidence="2" type="ORF">Tco_0729728</name>
</gene>
<dbReference type="Proteomes" id="UP001151760">
    <property type="component" value="Unassembled WGS sequence"/>
</dbReference>
<dbReference type="InterPro" id="IPR025558">
    <property type="entry name" value="DUF4283"/>
</dbReference>
<proteinExistence type="predicted"/>
<dbReference type="PANTHER" id="PTHR31286:SF99">
    <property type="entry name" value="DUF4283 DOMAIN-CONTAINING PROTEIN"/>
    <property type="match status" value="1"/>
</dbReference>
<dbReference type="Pfam" id="PF14111">
    <property type="entry name" value="DUF4283"/>
    <property type="match status" value="1"/>
</dbReference>
<keyword evidence="3" id="KW-1185">Reference proteome</keyword>
<protein>
    <recommendedName>
        <fullName evidence="1">DUF4283 domain-containing protein</fullName>
    </recommendedName>
</protein>
<organism evidence="2 3">
    <name type="scientific">Tanacetum coccineum</name>
    <dbReference type="NCBI Taxonomy" id="301880"/>
    <lineage>
        <taxon>Eukaryota</taxon>
        <taxon>Viridiplantae</taxon>
        <taxon>Streptophyta</taxon>
        <taxon>Embryophyta</taxon>
        <taxon>Tracheophyta</taxon>
        <taxon>Spermatophyta</taxon>
        <taxon>Magnoliopsida</taxon>
        <taxon>eudicotyledons</taxon>
        <taxon>Gunneridae</taxon>
        <taxon>Pentapetalae</taxon>
        <taxon>asterids</taxon>
        <taxon>campanulids</taxon>
        <taxon>Asterales</taxon>
        <taxon>Asteraceae</taxon>
        <taxon>Asteroideae</taxon>
        <taxon>Anthemideae</taxon>
        <taxon>Anthemidinae</taxon>
        <taxon>Tanacetum</taxon>
    </lineage>
</organism>
<reference evidence="2" key="1">
    <citation type="journal article" date="2022" name="Int. J. Mol. Sci.">
        <title>Draft Genome of Tanacetum Coccineum: Genomic Comparison of Closely Related Tanacetum-Family Plants.</title>
        <authorList>
            <person name="Yamashiro T."/>
            <person name="Shiraishi A."/>
            <person name="Nakayama K."/>
            <person name="Satake H."/>
        </authorList>
    </citation>
    <scope>NUCLEOTIDE SEQUENCE</scope>
</reference>
<sequence length="251" mass="28222">MFSSSTGLFFFQFSSMDGLDAMLENGPWFFQNNPFILKNWHPDVNLLKEDVGTISVWVKLHGVHVTAFNEDGLIVIGVKLGTPLMLASYTFDMCMKSWGKSSYARAMIELRADVELKDNIVVVMHKITREGYYTCNIRVDQATNSSGSSFWNVDASSPSSTPVIKKIDKIEKLIVEGKVTLVDDDGKPFKKVASSCEYDSEDEVASVDNEMANFLAKKDGYGTQSLLEQWTKSYENADYGYDSYDDDMYEG</sequence>
<evidence type="ECO:0000313" key="2">
    <source>
        <dbReference type="EMBL" id="GJS79847.1"/>
    </source>
</evidence>
<feature type="domain" description="DUF4283" evidence="1">
    <location>
        <begin position="6"/>
        <end position="46"/>
    </location>
</feature>
<evidence type="ECO:0000313" key="3">
    <source>
        <dbReference type="Proteomes" id="UP001151760"/>
    </source>
</evidence>
<reference evidence="2" key="2">
    <citation type="submission" date="2022-01" db="EMBL/GenBank/DDBJ databases">
        <authorList>
            <person name="Yamashiro T."/>
            <person name="Shiraishi A."/>
            <person name="Satake H."/>
            <person name="Nakayama K."/>
        </authorList>
    </citation>
    <scope>NUCLEOTIDE SEQUENCE</scope>
</reference>
<dbReference type="InterPro" id="IPR040256">
    <property type="entry name" value="At4g02000-like"/>
</dbReference>
<name>A0ABQ4YQL8_9ASTR</name>
<accession>A0ABQ4YQL8</accession>
<comment type="caution">
    <text evidence="2">The sequence shown here is derived from an EMBL/GenBank/DDBJ whole genome shotgun (WGS) entry which is preliminary data.</text>
</comment>
<dbReference type="EMBL" id="BQNB010010627">
    <property type="protein sequence ID" value="GJS79847.1"/>
    <property type="molecule type" value="Genomic_DNA"/>
</dbReference>
<evidence type="ECO:0000259" key="1">
    <source>
        <dbReference type="Pfam" id="PF14111"/>
    </source>
</evidence>
<dbReference type="PANTHER" id="PTHR31286">
    <property type="entry name" value="GLYCINE-RICH CELL WALL STRUCTURAL PROTEIN 1.8-LIKE"/>
    <property type="match status" value="1"/>
</dbReference>